<evidence type="ECO:0000313" key="2">
    <source>
        <dbReference type="EMBL" id="PSK98597.1"/>
    </source>
</evidence>
<reference evidence="2 3" key="1">
    <citation type="submission" date="2018-03" db="EMBL/GenBank/DDBJ databases">
        <title>Genomic Encyclopedia of Archaeal and Bacterial Type Strains, Phase II (KMG-II): from individual species to whole genera.</title>
        <authorList>
            <person name="Goeker M."/>
        </authorList>
    </citation>
    <scope>NUCLEOTIDE SEQUENCE [LARGE SCALE GENOMIC DNA]</scope>
    <source>
        <strain evidence="2 3">DSM 45312</strain>
    </source>
</reference>
<gene>
    <name evidence="2" type="ORF">CLV63_105271</name>
</gene>
<dbReference type="InterPro" id="IPR003779">
    <property type="entry name" value="CMD-like"/>
</dbReference>
<sequence>MRPMPDPRPPDQQARHGRLHWTEPAAMTAEQRAIYDGVLAKYGPEPPFPLTDAAGRLHGPFNAMLAAPGVGAALQALSAAVGGRTSLAPRVRETVILAVAAARASAFELAAHTAAGAAAGLTSDEIATLCDGTAPASLAADEQAAHAFAASLLRDGDADDACYVRAERHFGEAGIVELITLVGYYDLLATLLRTLRVPVPE</sequence>
<feature type="domain" description="Carboxymuconolactone decarboxylase-like" evidence="1">
    <location>
        <begin position="68"/>
        <end position="149"/>
    </location>
</feature>
<keyword evidence="3" id="KW-1185">Reference proteome</keyword>
<dbReference type="EMBL" id="PYGA01000005">
    <property type="protein sequence ID" value="PSK98597.1"/>
    <property type="molecule type" value="Genomic_DNA"/>
</dbReference>
<dbReference type="Pfam" id="PF02627">
    <property type="entry name" value="CMD"/>
    <property type="match status" value="1"/>
</dbReference>
<proteinExistence type="predicted"/>
<dbReference type="GO" id="GO:0051920">
    <property type="term" value="F:peroxiredoxin activity"/>
    <property type="evidence" value="ECO:0007669"/>
    <property type="project" value="InterPro"/>
</dbReference>
<dbReference type="Gene3D" id="1.20.1290.10">
    <property type="entry name" value="AhpD-like"/>
    <property type="match status" value="1"/>
</dbReference>
<dbReference type="Proteomes" id="UP000240542">
    <property type="component" value="Unassembled WGS sequence"/>
</dbReference>
<name>A0A2P8DMZ7_9ACTN</name>
<dbReference type="InterPro" id="IPR029032">
    <property type="entry name" value="AhpD-like"/>
</dbReference>
<organism evidence="2 3">
    <name type="scientific">Murinocardiopsis flavida</name>
    <dbReference type="NCBI Taxonomy" id="645275"/>
    <lineage>
        <taxon>Bacteria</taxon>
        <taxon>Bacillati</taxon>
        <taxon>Actinomycetota</taxon>
        <taxon>Actinomycetes</taxon>
        <taxon>Streptosporangiales</taxon>
        <taxon>Nocardiopsidaceae</taxon>
        <taxon>Murinocardiopsis</taxon>
    </lineage>
</organism>
<evidence type="ECO:0000313" key="3">
    <source>
        <dbReference type="Proteomes" id="UP000240542"/>
    </source>
</evidence>
<evidence type="ECO:0000259" key="1">
    <source>
        <dbReference type="Pfam" id="PF02627"/>
    </source>
</evidence>
<dbReference type="PANTHER" id="PTHR34846:SF11">
    <property type="entry name" value="4-CARBOXYMUCONOLACTONE DECARBOXYLASE FAMILY PROTEIN (AFU_ORTHOLOGUE AFUA_6G11590)"/>
    <property type="match status" value="1"/>
</dbReference>
<dbReference type="SUPFAM" id="SSF69118">
    <property type="entry name" value="AhpD-like"/>
    <property type="match status" value="1"/>
</dbReference>
<dbReference type="OrthoDB" id="949132at2"/>
<dbReference type="AlphaFoldDB" id="A0A2P8DMZ7"/>
<accession>A0A2P8DMZ7</accession>
<protein>
    <submittedName>
        <fullName evidence="2">4-carboxymuconolactone decarboxylase</fullName>
    </submittedName>
</protein>
<dbReference type="PANTHER" id="PTHR34846">
    <property type="entry name" value="4-CARBOXYMUCONOLACTONE DECARBOXYLASE FAMILY PROTEIN (AFU_ORTHOLOGUE AFUA_6G11590)"/>
    <property type="match status" value="1"/>
</dbReference>
<comment type="caution">
    <text evidence="2">The sequence shown here is derived from an EMBL/GenBank/DDBJ whole genome shotgun (WGS) entry which is preliminary data.</text>
</comment>